<comment type="subcellular location">
    <subcellularLocation>
        <location evidence="1 9">Cell inner membrane</location>
        <topology evidence="1 9">Multi-pass membrane protein</topology>
    </subcellularLocation>
</comment>
<dbReference type="GO" id="GO:0015740">
    <property type="term" value="P:C4-dicarboxylate transport"/>
    <property type="evidence" value="ECO:0007669"/>
    <property type="project" value="TreeGrafter"/>
</dbReference>
<evidence type="ECO:0000256" key="2">
    <source>
        <dbReference type="ARBA" id="ARBA00022448"/>
    </source>
</evidence>
<dbReference type="GO" id="GO:0005886">
    <property type="term" value="C:plasma membrane"/>
    <property type="evidence" value="ECO:0007669"/>
    <property type="project" value="UniProtKB-SubCell"/>
</dbReference>
<evidence type="ECO:0000256" key="1">
    <source>
        <dbReference type="ARBA" id="ARBA00004429"/>
    </source>
</evidence>
<evidence type="ECO:0000256" key="6">
    <source>
        <dbReference type="ARBA" id="ARBA00022989"/>
    </source>
</evidence>
<name>A0A368XTS8_9BURK</name>
<dbReference type="InterPro" id="IPR007387">
    <property type="entry name" value="TRAP_DctQ"/>
</dbReference>
<keyword evidence="4 9" id="KW-0997">Cell inner membrane</keyword>
<keyword evidence="3" id="KW-1003">Cell membrane</keyword>
<keyword evidence="6 9" id="KW-1133">Transmembrane helix</keyword>
<dbReference type="EMBL" id="QPJK01000004">
    <property type="protein sequence ID" value="RCW71363.1"/>
    <property type="molecule type" value="Genomic_DNA"/>
</dbReference>
<evidence type="ECO:0000256" key="3">
    <source>
        <dbReference type="ARBA" id="ARBA00022475"/>
    </source>
</evidence>
<organism evidence="11 12">
    <name type="scientific">Pseudorhodoferax soli</name>
    <dbReference type="NCBI Taxonomy" id="545864"/>
    <lineage>
        <taxon>Bacteria</taxon>
        <taxon>Pseudomonadati</taxon>
        <taxon>Pseudomonadota</taxon>
        <taxon>Betaproteobacteria</taxon>
        <taxon>Burkholderiales</taxon>
        <taxon>Comamonadaceae</taxon>
    </lineage>
</organism>
<evidence type="ECO:0000313" key="11">
    <source>
        <dbReference type="EMBL" id="RCW71363.1"/>
    </source>
</evidence>
<dbReference type="Proteomes" id="UP000252884">
    <property type="component" value="Unassembled WGS sequence"/>
</dbReference>
<gene>
    <name evidence="11" type="ORF">DES41_104182</name>
</gene>
<comment type="caution">
    <text evidence="11">The sequence shown here is derived from an EMBL/GenBank/DDBJ whole genome shotgun (WGS) entry which is preliminary data.</text>
</comment>
<protein>
    <recommendedName>
        <fullName evidence="9">TRAP transporter small permease protein</fullName>
    </recommendedName>
</protein>
<comment type="function">
    <text evidence="9">Part of the tripartite ATP-independent periplasmic (TRAP) transport system.</text>
</comment>
<evidence type="ECO:0000256" key="4">
    <source>
        <dbReference type="ARBA" id="ARBA00022519"/>
    </source>
</evidence>
<accession>A0A368XTS8</accession>
<feature type="transmembrane region" description="Helical" evidence="9">
    <location>
        <begin position="87"/>
        <end position="108"/>
    </location>
</feature>
<feature type="domain" description="Tripartite ATP-independent periplasmic transporters DctQ component" evidence="10">
    <location>
        <begin position="24"/>
        <end position="153"/>
    </location>
</feature>
<dbReference type="PANTHER" id="PTHR35011">
    <property type="entry name" value="2,3-DIKETO-L-GULONATE TRAP TRANSPORTER SMALL PERMEASE PROTEIN YIAM"/>
    <property type="match status" value="1"/>
</dbReference>
<sequence length="171" mass="19236">MVEKFINTYCRLLGWLMVASLALMVVMVFGNVVMRYVFNSGLTLSEELSRWLFVWMTFLGAVVALHERGHLGTDSLIVRLPRGGQKACLFLSLVLMCWICWLIFDGAWQQVKINWDSTSAVMEASMGYFYASGMVFAVLAAPVLVLNLVRLLAGRMSDNELIGVRENEDQA</sequence>
<dbReference type="RefSeq" id="WP_211332990.1">
    <property type="nucleotide sequence ID" value="NZ_QPJK01000004.1"/>
</dbReference>
<dbReference type="GO" id="GO:0022857">
    <property type="term" value="F:transmembrane transporter activity"/>
    <property type="evidence" value="ECO:0007669"/>
    <property type="project" value="UniProtKB-UniRule"/>
</dbReference>
<dbReference type="PANTHER" id="PTHR35011:SF2">
    <property type="entry name" value="2,3-DIKETO-L-GULONATE TRAP TRANSPORTER SMALL PERMEASE PROTEIN YIAM"/>
    <property type="match status" value="1"/>
</dbReference>
<keyword evidence="2 9" id="KW-0813">Transport</keyword>
<feature type="transmembrane region" description="Helical" evidence="9">
    <location>
        <begin position="128"/>
        <end position="149"/>
    </location>
</feature>
<keyword evidence="5 9" id="KW-0812">Transmembrane</keyword>
<reference evidence="11 12" key="1">
    <citation type="submission" date="2018-07" db="EMBL/GenBank/DDBJ databases">
        <title>Genomic Encyclopedia of Type Strains, Phase IV (KMG-IV): sequencing the most valuable type-strain genomes for metagenomic binning, comparative biology and taxonomic classification.</title>
        <authorList>
            <person name="Goeker M."/>
        </authorList>
    </citation>
    <scope>NUCLEOTIDE SEQUENCE [LARGE SCALE GENOMIC DNA]</scope>
    <source>
        <strain evidence="11 12">DSM 21634</strain>
    </source>
</reference>
<comment type="similarity">
    <text evidence="8 9">Belongs to the TRAP transporter small permease family.</text>
</comment>
<evidence type="ECO:0000256" key="7">
    <source>
        <dbReference type="ARBA" id="ARBA00023136"/>
    </source>
</evidence>
<feature type="transmembrane region" description="Helical" evidence="9">
    <location>
        <begin position="48"/>
        <end position="66"/>
    </location>
</feature>
<evidence type="ECO:0000313" key="12">
    <source>
        <dbReference type="Proteomes" id="UP000252884"/>
    </source>
</evidence>
<dbReference type="InterPro" id="IPR055348">
    <property type="entry name" value="DctQ"/>
</dbReference>
<dbReference type="Pfam" id="PF04290">
    <property type="entry name" value="DctQ"/>
    <property type="match status" value="1"/>
</dbReference>
<keyword evidence="7 9" id="KW-0472">Membrane</keyword>
<evidence type="ECO:0000256" key="9">
    <source>
        <dbReference type="RuleBase" id="RU369079"/>
    </source>
</evidence>
<evidence type="ECO:0000256" key="8">
    <source>
        <dbReference type="ARBA" id="ARBA00038436"/>
    </source>
</evidence>
<comment type="subunit">
    <text evidence="9">The complex comprises the extracytoplasmic solute receptor protein and the two transmembrane proteins.</text>
</comment>
<dbReference type="AlphaFoldDB" id="A0A368XTS8"/>
<evidence type="ECO:0000256" key="5">
    <source>
        <dbReference type="ARBA" id="ARBA00022692"/>
    </source>
</evidence>
<evidence type="ECO:0000259" key="10">
    <source>
        <dbReference type="Pfam" id="PF04290"/>
    </source>
</evidence>
<keyword evidence="12" id="KW-1185">Reference proteome</keyword>
<proteinExistence type="inferred from homology"/>
<feature type="transmembrane region" description="Helical" evidence="9">
    <location>
        <begin position="12"/>
        <end position="36"/>
    </location>
</feature>